<evidence type="ECO:0000313" key="2">
    <source>
        <dbReference type="Proteomes" id="UP001597280"/>
    </source>
</evidence>
<dbReference type="EMBL" id="JBHUFL010000003">
    <property type="protein sequence ID" value="MFD1836215.1"/>
    <property type="molecule type" value="Genomic_DNA"/>
</dbReference>
<name>A0ABW4Q2Q9_9MICO</name>
<gene>
    <name evidence="1" type="ORF">ACFSDA_14185</name>
</gene>
<accession>A0ABW4Q2Q9</accession>
<keyword evidence="2" id="KW-1185">Reference proteome</keyword>
<organism evidence="1 2">
    <name type="scientific">Brachybacterium rhamnosum</name>
    <dbReference type="NCBI Taxonomy" id="173361"/>
    <lineage>
        <taxon>Bacteria</taxon>
        <taxon>Bacillati</taxon>
        <taxon>Actinomycetota</taxon>
        <taxon>Actinomycetes</taxon>
        <taxon>Micrococcales</taxon>
        <taxon>Dermabacteraceae</taxon>
        <taxon>Brachybacterium</taxon>
    </lineage>
</organism>
<sequence length="113" mass="12160">MNLASWANDRATVTVPGTYEERGDVLDDWDAPAAVFPLRGLFEPGPGDVDPDAYAVSITGTFRARGGREVPAKARVDVEGFGTYGLASDGQRVRSATGALNHVLLVLTRWEVR</sequence>
<evidence type="ECO:0000313" key="1">
    <source>
        <dbReference type="EMBL" id="MFD1836215.1"/>
    </source>
</evidence>
<proteinExistence type="predicted"/>
<comment type="caution">
    <text evidence="1">The sequence shown here is derived from an EMBL/GenBank/DDBJ whole genome shotgun (WGS) entry which is preliminary data.</text>
</comment>
<protein>
    <recommendedName>
        <fullName evidence="3">Head-to-tail stopper</fullName>
    </recommendedName>
</protein>
<dbReference type="Proteomes" id="UP001597280">
    <property type="component" value="Unassembled WGS sequence"/>
</dbReference>
<evidence type="ECO:0008006" key="3">
    <source>
        <dbReference type="Google" id="ProtNLM"/>
    </source>
</evidence>
<dbReference type="RefSeq" id="WP_343905560.1">
    <property type="nucleotide sequence ID" value="NZ_BAAAIS010000003.1"/>
</dbReference>
<reference evidence="2" key="1">
    <citation type="journal article" date="2019" name="Int. J. Syst. Evol. Microbiol.">
        <title>The Global Catalogue of Microorganisms (GCM) 10K type strain sequencing project: providing services to taxonomists for standard genome sequencing and annotation.</title>
        <authorList>
            <consortium name="The Broad Institute Genomics Platform"/>
            <consortium name="The Broad Institute Genome Sequencing Center for Infectious Disease"/>
            <person name="Wu L."/>
            <person name="Ma J."/>
        </authorList>
    </citation>
    <scope>NUCLEOTIDE SEQUENCE [LARGE SCALE GENOMIC DNA]</scope>
    <source>
        <strain evidence="2">JCM 11650</strain>
    </source>
</reference>